<gene>
    <name evidence="2" type="ORF">FEG63_21750</name>
</gene>
<dbReference type="Proteomes" id="UP000708347">
    <property type="component" value="Unassembled WGS sequence"/>
</dbReference>
<evidence type="ECO:0000313" key="2">
    <source>
        <dbReference type="EMBL" id="NTY62170.1"/>
    </source>
</evidence>
<sequence>MADSISYNFPAIAGAAGNIAGASSKLEALLSDMDASVRTRLQQAWQGDGGDSYQQMAARWNNAALEVRTALMQLGQSTGTAGEGMGQTNKANAARFAFG</sequence>
<comment type="caution">
    <text evidence="2">The sequence shown here is derived from an EMBL/GenBank/DDBJ whole genome shotgun (WGS) entry which is preliminary data.</text>
</comment>
<dbReference type="InterPro" id="IPR010310">
    <property type="entry name" value="T7SS_ESAT-6-like"/>
</dbReference>
<protein>
    <recommendedName>
        <fullName evidence="1">ESAT-6-like protein</fullName>
    </recommendedName>
</protein>
<keyword evidence="3" id="KW-1185">Reference proteome</keyword>
<organism evidence="2 3">
    <name type="scientific">Mycolicibacterium sphagni</name>
    <dbReference type="NCBI Taxonomy" id="1786"/>
    <lineage>
        <taxon>Bacteria</taxon>
        <taxon>Bacillati</taxon>
        <taxon>Actinomycetota</taxon>
        <taxon>Actinomycetes</taxon>
        <taxon>Mycobacteriales</taxon>
        <taxon>Mycobacteriaceae</taxon>
        <taxon>Mycolicibacterium</taxon>
    </lineage>
</organism>
<evidence type="ECO:0000313" key="3">
    <source>
        <dbReference type="Proteomes" id="UP000708347"/>
    </source>
</evidence>
<dbReference type="InterPro" id="IPR036689">
    <property type="entry name" value="ESAT-6-like_sf"/>
</dbReference>
<evidence type="ECO:0000256" key="1">
    <source>
        <dbReference type="RuleBase" id="RU362001"/>
    </source>
</evidence>
<proteinExistence type="inferred from homology"/>
<comment type="similarity">
    <text evidence="1">Belongs to the WXG100 family.</text>
</comment>
<name>A0ABX2JXN8_9MYCO</name>
<dbReference type="EMBL" id="VBSB01000014">
    <property type="protein sequence ID" value="NTY62170.1"/>
    <property type="molecule type" value="Genomic_DNA"/>
</dbReference>
<dbReference type="SUPFAM" id="SSF140453">
    <property type="entry name" value="EsxAB dimer-like"/>
    <property type="match status" value="1"/>
</dbReference>
<dbReference type="RefSeq" id="WP_174399898.1">
    <property type="nucleotide sequence ID" value="NZ_VBSB01000014.1"/>
</dbReference>
<reference evidence="2 3" key="1">
    <citation type="submission" date="2019-05" db="EMBL/GenBank/DDBJ databases">
        <title>Mycolicibacterium sphagni ENV482 genome assembly.</title>
        <authorList>
            <person name="Chen W."/>
            <person name="Faulkner N.W."/>
            <person name="Hyman M.R."/>
        </authorList>
    </citation>
    <scope>NUCLEOTIDE SEQUENCE [LARGE SCALE GENOMIC DNA]</scope>
    <source>
        <strain evidence="2 3">ENV482</strain>
    </source>
</reference>
<dbReference type="Pfam" id="PF06013">
    <property type="entry name" value="WXG100"/>
    <property type="match status" value="1"/>
</dbReference>
<dbReference type="Gene3D" id="1.10.287.1060">
    <property type="entry name" value="ESAT-6-like"/>
    <property type="match status" value="1"/>
</dbReference>
<accession>A0ABX2JXN8</accession>
<dbReference type="NCBIfam" id="TIGR03930">
    <property type="entry name" value="WXG100_ESAT6"/>
    <property type="match status" value="1"/>
</dbReference>